<keyword evidence="2" id="KW-0378">Hydrolase</keyword>
<evidence type="ECO:0000313" key="3">
    <source>
        <dbReference type="Proteomes" id="UP000824189"/>
    </source>
</evidence>
<proteinExistence type="predicted"/>
<gene>
    <name evidence="2" type="ORF">H9867_01420</name>
</gene>
<organism evidence="2 3">
    <name type="scientific">Candidatus Corynebacterium gallistercoris</name>
    <dbReference type="NCBI Taxonomy" id="2838530"/>
    <lineage>
        <taxon>Bacteria</taxon>
        <taxon>Bacillati</taxon>
        <taxon>Actinomycetota</taxon>
        <taxon>Actinomycetes</taxon>
        <taxon>Mycobacteriales</taxon>
        <taxon>Corynebacteriaceae</taxon>
        <taxon>Corynebacterium</taxon>
    </lineage>
</organism>
<dbReference type="GO" id="GO:0016787">
    <property type="term" value="F:hydrolase activity"/>
    <property type="evidence" value="ECO:0007669"/>
    <property type="project" value="UniProtKB-KW"/>
</dbReference>
<reference evidence="2" key="1">
    <citation type="journal article" date="2021" name="PeerJ">
        <title>Extensive microbial diversity within the chicken gut microbiome revealed by metagenomics and culture.</title>
        <authorList>
            <person name="Gilroy R."/>
            <person name="Ravi A."/>
            <person name="Getino M."/>
            <person name="Pursley I."/>
            <person name="Horton D.L."/>
            <person name="Alikhan N.F."/>
            <person name="Baker D."/>
            <person name="Gharbi K."/>
            <person name="Hall N."/>
            <person name="Watson M."/>
            <person name="Adriaenssens E.M."/>
            <person name="Foster-Nyarko E."/>
            <person name="Jarju S."/>
            <person name="Secka A."/>
            <person name="Antonio M."/>
            <person name="Oren A."/>
            <person name="Chaudhuri R.R."/>
            <person name="La Ragione R."/>
            <person name="Hildebrand F."/>
            <person name="Pallen M.J."/>
        </authorList>
    </citation>
    <scope>NUCLEOTIDE SEQUENCE</scope>
    <source>
        <strain evidence="2">4376</strain>
    </source>
</reference>
<evidence type="ECO:0000259" key="1">
    <source>
        <dbReference type="Pfam" id="PF12146"/>
    </source>
</evidence>
<protein>
    <submittedName>
        <fullName evidence="2">Alpha/beta fold hydrolase</fullName>
    </submittedName>
</protein>
<evidence type="ECO:0000313" key="2">
    <source>
        <dbReference type="EMBL" id="HIW95139.1"/>
    </source>
</evidence>
<name>A0A9D1RWT0_9CORY</name>
<dbReference type="EMBL" id="DXFZ01000019">
    <property type="protein sequence ID" value="HIW95139.1"/>
    <property type="molecule type" value="Genomic_DNA"/>
</dbReference>
<accession>A0A9D1RWT0</accession>
<dbReference type="SUPFAM" id="SSF53474">
    <property type="entry name" value="alpha/beta-Hydrolases"/>
    <property type="match status" value="1"/>
</dbReference>
<feature type="domain" description="Serine aminopeptidase S33" evidence="1">
    <location>
        <begin position="25"/>
        <end position="127"/>
    </location>
</feature>
<dbReference type="InterPro" id="IPR029058">
    <property type="entry name" value="AB_hydrolase_fold"/>
</dbReference>
<dbReference type="Proteomes" id="UP000824189">
    <property type="component" value="Unassembled WGS sequence"/>
</dbReference>
<dbReference type="InterPro" id="IPR017208">
    <property type="entry name" value="UCP037442_abhydr"/>
</dbReference>
<comment type="caution">
    <text evidence="2">The sequence shown here is derived from an EMBL/GenBank/DDBJ whole genome shotgun (WGS) entry which is preliminary data.</text>
</comment>
<dbReference type="Pfam" id="PF12146">
    <property type="entry name" value="Hydrolase_4"/>
    <property type="match status" value="1"/>
</dbReference>
<reference evidence="2" key="2">
    <citation type="submission" date="2021-04" db="EMBL/GenBank/DDBJ databases">
        <authorList>
            <person name="Gilroy R."/>
        </authorList>
    </citation>
    <scope>NUCLEOTIDE SEQUENCE</scope>
    <source>
        <strain evidence="2">4376</strain>
    </source>
</reference>
<dbReference type="PIRSF" id="PIRSF037442">
    <property type="entry name" value="UCP037442_abhydr"/>
    <property type="match status" value="1"/>
</dbReference>
<dbReference type="AlphaFoldDB" id="A0A9D1RWT0"/>
<sequence>MADASTSSVRVFGSGGDATPTISAHKPLVVIWPGFGMGARYYDPIAWELCDRGYPVATGELRGQGTSTARASRSKKWGYHDLASGDYPRTIKAAKEAHGLDEDHPVVLLCHSMGGQIASLFIARPEAAELNVISVMGVGAGSPYWEGFNSPERWRLRYGTYLVRATVALLGYQPAGVLDVAGYGRQAGPHLREWFRYAHTNRLMRLRGADMDYEAARREASVPVLLTRFVNDGDCPLDSAKNLAADLPQCFPRVEELPEELGHNRWAREPGPAADRLEEFVREIG</sequence>
<dbReference type="Gene3D" id="3.40.50.1820">
    <property type="entry name" value="alpha/beta hydrolase"/>
    <property type="match status" value="1"/>
</dbReference>
<dbReference type="InterPro" id="IPR022742">
    <property type="entry name" value="Hydrolase_4"/>
</dbReference>